<dbReference type="InterPro" id="IPR011047">
    <property type="entry name" value="Quinoprotein_ADH-like_sf"/>
</dbReference>
<evidence type="ECO:0000259" key="2">
    <source>
        <dbReference type="Pfam" id="PF13360"/>
    </source>
</evidence>
<evidence type="ECO:0000256" key="1">
    <source>
        <dbReference type="SAM" id="SignalP"/>
    </source>
</evidence>
<dbReference type="PANTHER" id="PTHR34512:SF30">
    <property type="entry name" value="OUTER MEMBRANE PROTEIN ASSEMBLY FACTOR BAMB"/>
    <property type="match status" value="1"/>
</dbReference>
<gene>
    <name evidence="3" type="ORF">QWI16_07670</name>
</gene>
<reference evidence="3" key="1">
    <citation type="submission" date="2023-07" db="EMBL/GenBank/DDBJ databases">
        <title>Gilvimarinus algae sp. nov., isolated from the surface of Kelp.</title>
        <authorList>
            <person name="Sun Y.Y."/>
            <person name="Gong Y."/>
            <person name="Du Z.J."/>
        </authorList>
    </citation>
    <scope>NUCLEOTIDE SEQUENCE</scope>
    <source>
        <strain evidence="3">SDUM040014</strain>
    </source>
</reference>
<feature type="domain" description="Pyrrolo-quinoline quinone repeat" evidence="2">
    <location>
        <begin position="27"/>
        <end position="111"/>
    </location>
</feature>
<dbReference type="RefSeq" id="WP_302712209.1">
    <property type="nucleotide sequence ID" value="NZ_JAULRT010000052.1"/>
</dbReference>
<organism evidence="3 4">
    <name type="scientific">Gilvimarinus algae</name>
    <dbReference type="NCBI Taxonomy" id="3058037"/>
    <lineage>
        <taxon>Bacteria</taxon>
        <taxon>Pseudomonadati</taxon>
        <taxon>Pseudomonadota</taxon>
        <taxon>Gammaproteobacteria</taxon>
        <taxon>Cellvibrionales</taxon>
        <taxon>Cellvibrionaceae</taxon>
        <taxon>Gilvimarinus</taxon>
    </lineage>
</organism>
<dbReference type="SUPFAM" id="SSF50998">
    <property type="entry name" value="Quinoprotein alcohol dehydrogenase-like"/>
    <property type="match status" value="1"/>
</dbReference>
<dbReference type="InterPro" id="IPR015943">
    <property type="entry name" value="WD40/YVTN_repeat-like_dom_sf"/>
</dbReference>
<dbReference type="EMBL" id="JAULRT010000052">
    <property type="protein sequence ID" value="MDO3382049.1"/>
    <property type="molecule type" value="Genomic_DNA"/>
</dbReference>
<evidence type="ECO:0000313" key="3">
    <source>
        <dbReference type="EMBL" id="MDO3382049.1"/>
    </source>
</evidence>
<dbReference type="SMART" id="SM00564">
    <property type="entry name" value="PQQ"/>
    <property type="match status" value="5"/>
</dbReference>
<dbReference type="Proteomes" id="UP001168380">
    <property type="component" value="Unassembled WGS sequence"/>
</dbReference>
<sequence>MRLSCLISLLSCLVSLLFSTPECQAKVLWEISGEAPMTASPLITDTGIYLVNHRQLIALSHKGQELWRVSLPATGHSQAVRAGDKLLVHSDDGLRALNLQGQILWHHASEDGPYLVWGDSRGWGMGDFPDPWAFYRSAPTVSDQRVFYSTLNGTYGVNLESGIELWRQTTGATHTKAAVSGETLIVGSWDNTLYGLNQTTGEINWRFTNPPMQGEYANWTGWRGFNLDPVARDNAVYVGGRGTYFFKINSQTGAPIWSTKHASSWIGSAALVEGNHVYYGLSDGLALIGQDTDSGNIERLIKADYPIFAQPLSDGQYLYFATLAGSVFRHSNADGSTVKLYQTDAGRRNLHTYTTTSGKPQYPALDTTVPAHQAATQQVQTLLRELDSILSLAAHGGQLYLGTANGRLIALKL</sequence>
<proteinExistence type="predicted"/>
<protein>
    <submittedName>
        <fullName evidence="3">PQQ-binding-like beta-propeller repeat protein</fullName>
    </submittedName>
</protein>
<name>A0ABT8TD64_9GAMM</name>
<dbReference type="InterPro" id="IPR018391">
    <property type="entry name" value="PQQ_b-propeller_rpt"/>
</dbReference>
<dbReference type="PANTHER" id="PTHR34512">
    <property type="entry name" value="CELL SURFACE PROTEIN"/>
    <property type="match status" value="1"/>
</dbReference>
<comment type="caution">
    <text evidence="3">The sequence shown here is derived from an EMBL/GenBank/DDBJ whole genome shotgun (WGS) entry which is preliminary data.</text>
</comment>
<accession>A0ABT8TD64</accession>
<evidence type="ECO:0000313" key="4">
    <source>
        <dbReference type="Proteomes" id="UP001168380"/>
    </source>
</evidence>
<dbReference type="InterPro" id="IPR002372">
    <property type="entry name" value="PQQ_rpt_dom"/>
</dbReference>
<feature type="chain" id="PRO_5047217677" evidence="1">
    <location>
        <begin position="26"/>
        <end position="413"/>
    </location>
</feature>
<feature type="domain" description="Pyrrolo-quinoline quinone repeat" evidence="2">
    <location>
        <begin position="137"/>
        <end position="339"/>
    </location>
</feature>
<keyword evidence="4" id="KW-1185">Reference proteome</keyword>
<feature type="signal peptide" evidence="1">
    <location>
        <begin position="1"/>
        <end position="25"/>
    </location>
</feature>
<keyword evidence="1" id="KW-0732">Signal</keyword>
<dbReference type="Gene3D" id="2.130.10.10">
    <property type="entry name" value="YVTN repeat-like/Quinoprotein amine dehydrogenase"/>
    <property type="match status" value="2"/>
</dbReference>
<dbReference type="Pfam" id="PF13360">
    <property type="entry name" value="PQQ_2"/>
    <property type="match status" value="2"/>
</dbReference>